<organism evidence="7 8">
    <name type="scientific">Pelagicoccus albus</name>
    <dbReference type="NCBI Taxonomy" id="415222"/>
    <lineage>
        <taxon>Bacteria</taxon>
        <taxon>Pseudomonadati</taxon>
        <taxon>Verrucomicrobiota</taxon>
        <taxon>Opitutia</taxon>
        <taxon>Puniceicoccales</taxon>
        <taxon>Pelagicoccaceae</taxon>
        <taxon>Pelagicoccus</taxon>
    </lineage>
</organism>
<dbReference type="RefSeq" id="WP_185660623.1">
    <property type="nucleotide sequence ID" value="NZ_CAWPOO010000012.1"/>
</dbReference>
<accession>A0A7X1B7C6</accession>
<dbReference type="Pfam" id="PF00015">
    <property type="entry name" value="MCPsignal"/>
    <property type="match status" value="1"/>
</dbReference>
<dbReference type="PANTHER" id="PTHR43531">
    <property type="entry name" value="PROTEIN ICFG"/>
    <property type="match status" value="1"/>
</dbReference>
<feature type="region of interest" description="Disordered" evidence="4">
    <location>
        <begin position="437"/>
        <end position="475"/>
    </location>
</feature>
<evidence type="ECO:0000256" key="3">
    <source>
        <dbReference type="PROSITE-ProRule" id="PRU00284"/>
    </source>
</evidence>
<feature type="compositionally biased region" description="Low complexity" evidence="4">
    <location>
        <begin position="440"/>
        <end position="453"/>
    </location>
</feature>
<proteinExistence type="inferred from homology"/>
<keyword evidence="1" id="KW-0145">Chemotaxis</keyword>
<dbReference type="PROSITE" id="PS50111">
    <property type="entry name" value="CHEMOTAXIS_TRANSDUC_2"/>
    <property type="match status" value="1"/>
</dbReference>
<sequence length="475" mass="50235">MNSDTHFEVDFDRRTHKLALGILLLHVPVLAGVSLYFEMGLLVAVGLGLLIAAGPIAIFLAAPRSLLVPIAIGIAATSMSALLIHLSRGMIEMHFHIFAALAALIGLGSRSSILAGATTTAVHHVLFFFLLPASIFNYDAGFGIVVVHATFVIVTGVPAFYIAARYRNFVRAQGIIAEQLQDIASSVSGQTQQLSTSARDLADGASRQAASVEETSASLEELAAATKANAGNAQEAKQHASEARGIAEKGAKEVEVMSEAMEDIRNSSDSIANILKTIDEIAFQTNILALNAAVEAARAGEAGAGFAVVADEVRSLAQRSARAAHETAQQVQDAISRSRRGSEISASVSKQLNDIFTITKDVDRLVADIAESSSQQSTGIHQISQAVVEIDKVTQFAASNAERTESDSNELSSLADRLLGALDQIEAILGQGSFKKVNRSSGSTASVASVSPAPEKDEFESNREKENQDDLVLWN</sequence>
<dbReference type="GO" id="GO:0004888">
    <property type="term" value="F:transmembrane signaling receptor activity"/>
    <property type="evidence" value="ECO:0007669"/>
    <property type="project" value="InterPro"/>
</dbReference>
<keyword evidence="5" id="KW-0472">Membrane</keyword>
<evidence type="ECO:0000259" key="6">
    <source>
        <dbReference type="PROSITE" id="PS50111"/>
    </source>
</evidence>
<dbReference type="InterPro" id="IPR004090">
    <property type="entry name" value="Chemotax_Me-accpt_rcpt"/>
</dbReference>
<gene>
    <name evidence="7" type="ORF">H5P27_11965</name>
</gene>
<dbReference type="AlphaFoldDB" id="A0A7X1B7C6"/>
<evidence type="ECO:0000256" key="1">
    <source>
        <dbReference type="ARBA" id="ARBA00022500"/>
    </source>
</evidence>
<evidence type="ECO:0000256" key="5">
    <source>
        <dbReference type="SAM" id="Phobius"/>
    </source>
</evidence>
<feature type="transmembrane region" description="Helical" evidence="5">
    <location>
        <begin position="66"/>
        <end position="84"/>
    </location>
</feature>
<feature type="compositionally biased region" description="Basic and acidic residues" evidence="4">
    <location>
        <begin position="454"/>
        <end position="468"/>
    </location>
</feature>
<dbReference type="InterPro" id="IPR004089">
    <property type="entry name" value="MCPsignal_dom"/>
</dbReference>
<reference evidence="7 8" key="1">
    <citation type="submission" date="2020-07" db="EMBL/GenBank/DDBJ databases">
        <authorList>
            <person name="Feng X."/>
        </authorList>
    </citation>
    <scope>NUCLEOTIDE SEQUENCE [LARGE SCALE GENOMIC DNA]</scope>
    <source>
        <strain evidence="7 8">JCM23202</strain>
    </source>
</reference>
<keyword evidence="5" id="KW-0812">Transmembrane</keyword>
<feature type="transmembrane region" description="Helical" evidence="5">
    <location>
        <begin position="43"/>
        <end position="61"/>
    </location>
</feature>
<dbReference type="SMART" id="SM00283">
    <property type="entry name" value="MA"/>
    <property type="match status" value="1"/>
</dbReference>
<keyword evidence="8" id="KW-1185">Reference proteome</keyword>
<comment type="caution">
    <text evidence="7">The sequence shown here is derived from an EMBL/GenBank/DDBJ whole genome shotgun (WGS) entry which is preliminary data.</text>
</comment>
<evidence type="ECO:0000313" key="7">
    <source>
        <dbReference type="EMBL" id="MBC2606759.1"/>
    </source>
</evidence>
<feature type="domain" description="Methyl-accepting transducer" evidence="6">
    <location>
        <begin position="183"/>
        <end position="412"/>
    </location>
</feature>
<dbReference type="EMBL" id="JACHVC010000012">
    <property type="protein sequence ID" value="MBC2606759.1"/>
    <property type="molecule type" value="Genomic_DNA"/>
</dbReference>
<dbReference type="PANTHER" id="PTHR43531:SF11">
    <property type="entry name" value="METHYL-ACCEPTING CHEMOTAXIS PROTEIN 3"/>
    <property type="match status" value="1"/>
</dbReference>
<evidence type="ECO:0000256" key="4">
    <source>
        <dbReference type="SAM" id="MobiDB-lite"/>
    </source>
</evidence>
<evidence type="ECO:0000313" key="8">
    <source>
        <dbReference type="Proteomes" id="UP000526501"/>
    </source>
</evidence>
<dbReference type="GO" id="GO:0007165">
    <property type="term" value="P:signal transduction"/>
    <property type="evidence" value="ECO:0007669"/>
    <property type="project" value="UniProtKB-KW"/>
</dbReference>
<name>A0A7X1B7C6_9BACT</name>
<protein>
    <recommendedName>
        <fullName evidence="6">Methyl-accepting transducer domain-containing protein</fullName>
    </recommendedName>
</protein>
<dbReference type="InterPro" id="IPR051310">
    <property type="entry name" value="MCP_chemotaxis"/>
</dbReference>
<dbReference type="Proteomes" id="UP000526501">
    <property type="component" value="Unassembled WGS sequence"/>
</dbReference>
<dbReference type="SUPFAM" id="SSF58104">
    <property type="entry name" value="Methyl-accepting chemotaxis protein (MCP) signaling domain"/>
    <property type="match status" value="1"/>
</dbReference>
<comment type="similarity">
    <text evidence="2">Belongs to the methyl-accepting chemotaxis (MCP) protein family.</text>
</comment>
<feature type="transmembrane region" description="Helical" evidence="5">
    <location>
        <begin position="142"/>
        <end position="164"/>
    </location>
</feature>
<evidence type="ECO:0000256" key="2">
    <source>
        <dbReference type="ARBA" id="ARBA00029447"/>
    </source>
</evidence>
<dbReference type="PRINTS" id="PR00260">
    <property type="entry name" value="CHEMTRNSDUCR"/>
</dbReference>
<dbReference type="GO" id="GO:0005886">
    <property type="term" value="C:plasma membrane"/>
    <property type="evidence" value="ECO:0007669"/>
    <property type="project" value="TreeGrafter"/>
</dbReference>
<keyword evidence="3" id="KW-0807">Transducer</keyword>
<feature type="transmembrane region" description="Helical" evidence="5">
    <location>
        <begin position="18"/>
        <end position="37"/>
    </location>
</feature>
<keyword evidence="5" id="KW-1133">Transmembrane helix</keyword>
<dbReference type="GO" id="GO:0006935">
    <property type="term" value="P:chemotaxis"/>
    <property type="evidence" value="ECO:0007669"/>
    <property type="project" value="UniProtKB-KW"/>
</dbReference>
<dbReference type="Gene3D" id="1.10.287.950">
    <property type="entry name" value="Methyl-accepting chemotaxis protein"/>
    <property type="match status" value="1"/>
</dbReference>